<keyword evidence="2" id="KW-1185">Reference proteome</keyword>
<dbReference type="EMBL" id="CM046391">
    <property type="protein sequence ID" value="KAI8560288.1"/>
    <property type="molecule type" value="Genomic_DNA"/>
</dbReference>
<name>A0ACC0P6D5_RHOML</name>
<organism evidence="1 2">
    <name type="scientific">Rhododendron molle</name>
    <name type="common">Chinese azalea</name>
    <name type="synonym">Azalea mollis</name>
    <dbReference type="NCBI Taxonomy" id="49168"/>
    <lineage>
        <taxon>Eukaryota</taxon>
        <taxon>Viridiplantae</taxon>
        <taxon>Streptophyta</taxon>
        <taxon>Embryophyta</taxon>
        <taxon>Tracheophyta</taxon>
        <taxon>Spermatophyta</taxon>
        <taxon>Magnoliopsida</taxon>
        <taxon>eudicotyledons</taxon>
        <taxon>Gunneridae</taxon>
        <taxon>Pentapetalae</taxon>
        <taxon>asterids</taxon>
        <taxon>Ericales</taxon>
        <taxon>Ericaceae</taxon>
        <taxon>Ericoideae</taxon>
        <taxon>Rhodoreae</taxon>
        <taxon>Rhododendron</taxon>
    </lineage>
</organism>
<proteinExistence type="predicted"/>
<protein>
    <submittedName>
        <fullName evidence="1">Uncharacterized protein</fullName>
    </submittedName>
</protein>
<accession>A0ACC0P6D5</accession>
<sequence length="72" mass="8206">MWREADPCGLGSRHNAHSRLTLLLVQVTRRRETNVKLKFMKLEQMLLQFSQQGKVLAGSNLNNPYRLGPGIS</sequence>
<evidence type="ECO:0000313" key="1">
    <source>
        <dbReference type="EMBL" id="KAI8560288.1"/>
    </source>
</evidence>
<dbReference type="Proteomes" id="UP001062846">
    <property type="component" value="Chromosome 4"/>
</dbReference>
<evidence type="ECO:0000313" key="2">
    <source>
        <dbReference type="Proteomes" id="UP001062846"/>
    </source>
</evidence>
<reference evidence="1" key="1">
    <citation type="submission" date="2022-02" db="EMBL/GenBank/DDBJ databases">
        <title>Plant Genome Project.</title>
        <authorList>
            <person name="Zhang R.-G."/>
        </authorList>
    </citation>
    <scope>NUCLEOTIDE SEQUENCE</scope>
    <source>
        <strain evidence="1">AT1</strain>
    </source>
</reference>
<gene>
    <name evidence="1" type="ORF">RHMOL_Rhmol04G0243500</name>
</gene>
<comment type="caution">
    <text evidence="1">The sequence shown here is derived from an EMBL/GenBank/DDBJ whole genome shotgun (WGS) entry which is preliminary data.</text>
</comment>